<dbReference type="InterPro" id="IPR018076">
    <property type="entry name" value="T2SS_GspF_dom"/>
</dbReference>
<evidence type="ECO:0000313" key="9">
    <source>
        <dbReference type="Proteomes" id="UP001501176"/>
    </source>
</evidence>
<protein>
    <submittedName>
        <fullName evidence="8">Type II secretion system F family protein</fullName>
    </submittedName>
</protein>
<dbReference type="PANTHER" id="PTHR35007">
    <property type="entry name" value="INTEGRAL MEMBRANE PROTEIN-RELATED"/>
    <property type="match status" value="1"/>
</dbReference>
<keyword evidence="9" id="KW-1185">Reference proteome</keyword>
<accession>A0ABP3DS28</accession>
<dbReference type="Pfam" id="PF00482">
    <property type="entry name" value="T2SSF"/>
    <property type="match status" value="1"/>
</dbReference>
<name>A0ABP3DS28_9BURK</name>
<proteinExistence type="predicted"/>
<sequence length="328" mass="36120">MTMDTLSPSLLRALAVGLLALVLLLVGGAWLVMAWRQARSGLAVDEALSRRRAGSSLADPDGRSPRTVSLPLDAVVRFGGRWAAGRFGMLLMAEEDRILVERAGYRSPNRAKALFLVARLILTLVFLLVAVLGRPMHGMDGLASNPVFLGLLGFGLGWMAPKWLVQRRVRRRLADAGKELPLLIDLLRLLQGVGLSVDQSLHIIVDEFHEVMPVLSQELEWSFDMYARGRTREQSLMRLSEHFDNEDLAAICRLLCQVEEQGGAVQEPLARFSERLRDQRKLDLKAQIGKLTVKMTGVMVLTLLPALLIVTGGSGFVAILRGLSRLSG</sequence>
<comment type="subcellular location">
    <subcellularLocation>
        <location evidence="1">Cell membrane</location>
        <topology evidence="1">Multi-pass membrane protein</topology>
    </subcellularLocation>
</comment>
<evidence type="ECO:0000259" key="7">
    <source>
        <dbReference type="Pfam" id="PF00482"/>
    </source>
</evidence>
<dbReference type="PANTHER" id="PTHR35007:SF2">
    <property type="entry name" value="PILUS ASSEMBLE PROTEIN"/>
    <property type="match status" value="1"/>
</dbReference>
<keyword evidence="5 6" id="KW-0472">Membrane</keyword>
<feature type="transmembrane region" description="Helical" evidence="6">
    <location>
        <begin position="113"/>
        <end position="133"/>
    </location>
</feature>
<organism evidence="8 9">
    <name type="scientific">Castellaniella daejeonensis</name>
    <dbReference type="NCBI Taxonomy" id="659013"/>
    <lineage>
        <taxon>Bacteria</taxon>
        <taxon>Pseudomonadati</taxon>
        <taxon>Pseudomonadota</taxon>
        <taxon>Betaproteobacteria</taxon>
        <taxon>Burkholderiales</taxon>
        <taxon>Alcaligenaceae</taxon>
        <taxon>Castellaniella</taxon>
    </lineage>
</organism>
<keyword evidence="4 6" id="KW-1133">Transmembrane helix</keyword>
<dbReference type="RefSeq" id="WP_343822076.1">
    <property type="nucleotide sequence ID" value="NZ_BAAAFN010000019.1"/>
</dbReference>
<evidence type="ECO:0000256" key="3">
    <source>
        <dbReference type="ARBA" id="ARBA00022692"/>
    </source>
</evidence>
<feature type="transmembrane region" description="Helical" evidence="6">
    <location>
        <begin position="145"/>
        <end position="165"/>
    </location>
</feature>
<feature type="transmembrane region" description="Helical" evidence="6">
    <location>
        <begin position="298"/>
        <end position="320"/>
    </location>
</feature>
<evidence type="ECO:0000256" key="2">
    <source>
        <dbReference type="ARBA" id="ARBA00022475"/>
    </source>
</evidence>
<evidence type="ECO:0000256" key="5">
    <source>
        <dbReference type="ARBA" id="ARBA00023136"/>
    </source>
</evidence>
<dbReference type="EMBL" id="BAAAFN010000019">
    <property type="protein sequence ID" value="GAA0237382.1"/>
    <property type="molecule type" value="Genomic_DNA"/>
</dbReference>
<reference evidence="9" key="1">
    <citation type="journal article" date="2019" name="Int. J. Syst. Evol. Microbiol.">
        <title>The Global Catalogue of Microorganisms (GCM) 10K type strain sequencing project: providing services to taxonomists for standard genome sequencing and annotation.</title>
        <authorList>
            <consortium name="The Broad Institute Genomics Platform"/>
            <consortium name="The Broad Institute Genome Sequencing Center for Infectious Disease"/>
            <person name="Wu L."/>
            <person name="Ma J."/>
        </authorList>
    </citation>
    <scope>NUCLEOTIDE SEQUENCE [LARGE SCALE GENOMIC DNA]</scope>
    <source>
        <strain evidence="9">JCM 16240</strain>
    </source>
</reference>
<keyword evidence="2" id="KW-1003">Cell membrane</keyword>
<evidence type="ECO:0000256" key="6">
    <source>
        <dbReference type="SAM" id="Phobius"/>
    </source>
</evidence>
<evidence type="ECO:0000313" key="8">
    <source>
        <dbReference type="EMBL" id="GAA0237382.1"/>
    </source>
</evidence>
<dbReference type="Proteomes" id="UP001501176">
    <property type="component" value="Unassembled WGS sequence"/>
</dbReference>
<keyword evidence="3 6" id="KW-0812">Transmembrane</keyword>
<comment type="caution">
    <text evidence="8">The sequence shown here is derived from an EMBL/GenBank/DDBJ whole genome shotgun (WGS) entry which is preliminary data.</text>
</comment>
<gene>
    <name evidence="8" type="ORF">GCM10009125_27870</name>
</gene>
<evidence type="ECO:0000256" key="1">
    <source>
        <dbReference type="ARBA" id="ARBA00004651"/>
    </source>
</evidence>
<evidence type="ECO:0000256" key="4">
    <source>
        <dbReference type="ARBA" id="ARBA00022989"/>
    </source>
</evidence>
<feature type="domain" description="Type II secretion system protein GspF" evidence="7">
    <location>
        <begin position="184"/>
        <end position="310"/>
    </location>
</feature>